<dbReference type="CDD" id="cd00063">
    <property type="entry name" value="FN3"/>
    <property type="match status" value="1"/>
</dbReference>
<feature type="region of interest" description="Disordered" evidence="1">
    <location>
        <begin position="383"/>
        <end position="407"/>
    </location>
</feature>
<evidence type="ECO:0000259" key="3">
    <source>
        <dbReference type="PROSITE" id="PS50853"/>
    </source>
</evidence>
<name>A0A2N3V0P6_9BACT</name>
<evidence type="ECO:0000313" key="5">
    <source>
        <dbReference type="Proteomes" id="UP000233782"/>
    </source>
</evidence>
<dbReference type="Pfam" id="PF07532">
    <property type="entry name" value="Big_4"/>
    <property type="match status" value="1"/>
</dbReference>
<dbReference type="InterPro" id="IPR026341">
    <property type="entry name" value="T9SS_type_B"/>
</dbReference>
<dbReference type="InterPro" id="IPR003961">
    <property type="entry name" value="FN3_dom"/>
</dbReference>
<dbReference type="PANTHER" id="PTHR34677">
    <property type="match status" value="1"/>
</dbReference>
<dbReference type="Proteomes" id="UP000233782">
    <property type="component" value="Unassembled WGS sequence"/>
</dbReference>
<dbReference type="InterPro" id="IPR036514">
    <property type="entry name" value="SGNH_hydro_sf"/>
</dbReference>
<dbReference type="Pfam" id="PF13472">
    <property type="entry name" value="Lipase_GDSL_2"/>
    <property type="match status" value="1"/>
</dbReference>
<dbReference type="InterPro" id="IPR044048">
    <property type="entry name" value="Big_12"/>
</dbReference>
<dbReference type="EMBL" id="PJMU01000001">
    <property type="protein sequence ID" value="PKV75182.1"/>
    <property type="molecule type" value="Genomic_DNA"/>
</dbReference>
<dbReference type="InterPro" id="IPR011081">
    <property type="entry name" value="Big_4"/>
</dbReference>
<dbReference type="SUPFAM" id="SSF52266">
    <property type="entry name" value="SGNH hydrolase"/>
    <property type="match status" value="1"/>
</dbReference>
<protein>
    <submittedName>
        <fullName evidence="4">Gliding motility-associated-like protein</fullName>
    </submittedName>
</protein>
<evidence type="ECO:0000256" key="2">
    <source>
        <dbReference type="SAM" id="SignalP"/>
    </source>
</evidence>
<dbReference type="InterPro" id="IPR013783">
    <property type="entry name" value="Ig-like_fold"/>
</dbReference>
<dbReference type="Pfam" id="PF13585">
    <property type="entry name" value="CHU_C"/>
    <property type="match status" value="1"/>
</dbReference>
<dbReference type="GO" id="GO:0016788">
    <property type="term" value="F:hydrolase activity, acting on ester bonds"/>
    <property type="evidence" value="ECO:0007669"/>
    <property type="project" value="UniProtKB-ARBA"/>
</dbReference>
<feature type="signal peptide" evidence="2">
    <location>
        <begin position="1"/>
        <end position="34"/>
    </location>
</feature>
<evidence type="ECO:0000313" key="4">
    <source>
        <dbReference type="EMBL" id="PKV75182.1"/>
    </source>
</evidence>
<dbReference type="RefSeq" id="WP_101442446.1">
    <property type="nucleotide sequence ID" value="NZ_PJMU01000001.1"/>
</dbReference>
<feature type="chain" id="PRO_5014950151" evidence="2">
    <location>
        <begin position="35"/>
        <end position="1335"/>
    </location>
</feature>
<dbReference type="PANTHER" id="PTHR34677:SF3">
    <property type="entry name" value="BACTERIAL IG-LIKE DOMAIN-CONTAINING PROTEIN"/>
    <property type="match status" value="1"/>
</dbReference>
<dbReference type="PROSITE" id="PS50853">
    <property type="entry name" value="FN3"/>
    <property type="match status" value="1"/>
</dbReference>
<evidence type="ECO:0000256" key="1">
    <source>
        <dbReference type="SAM" id="MobiDB-lite"/>
    </source>
</evidence>
<dbReference type="Gene3D" id="2.60.40.10">
    <property type="entry name" value="Immunoglobulins"/>
    <property type="match status" value="3"/>
</dbReference>
<dbReference type="SUPFAM" id="SSF49265">
    <property type="entry name" value="Fibronectin type III"/>
    <property type="match status" value="1"/>
</dbReference>
<keyword evidence="5" id="KW-1185">Reference proteome</keyword>
<dbReference type="Pfam" id="PF19078">
    <property type="entry name" value="Big_12"/>
    <property type="match status" value="4"/>
</dbReference>
<organism evidence="4 5">
    <name type="scientific">Pontibacter ramchanderi</name>
    <dbReference type="NCBI Taxonomy" id="1179743"/>
    <lineage>
        <taxon>Bacteria</taxon>
        <taxon>Pseudomonadati</taxon>
        <taxon>Bacteroidota</taxon>
        <taxon>Cytophagia</taxon>
        <taxon>Cytophagales</taxon>
        <taxon>Hymenobacteraceae</taxon>
        <taxon>Pontibacter</taxon>
    </lineage>
</organism>
<feature type="domain" description="Fibronectin type-III" evidence="3">
    <location>
        <begin position="43"/>
        <end position="136"/>
    </location>
</feature>
<gene>
    <name evidence="4" type="ORF">BD749_0120</name>
</gene>
<accession>A0A2N3V0P6</accession>
<dbReference type="NCBIfam" id="TIGR04131">
    <property type="entry name" value="Bac_Flav_CTERM"/>
    <property type="match status" value="1"/>
</dbReference>
<dbReference type="SMART" id="SM00060">
    <property type="entry name" value="FN3"/>
    <property type="match status" value="2"/>
</dbReference>
<dbReference type="InterPro" id="IPR036116">
    <property type="entry name" value="FN3_sf"/>
</dbReference>
<reference evidence="4 5" key="1">
    <citation type="submission" date="2017-12" db="EMBL/GenBank/DDBJ databases">
        <title>Genomic Encyclopedia of Type Strains, Phase III (KMG-III): the genomes of soil and plant-associated and newly described type strains.</title>
        <authorList>
            <person name="Whitman W."/>
        </authorList>
    </citation>
    <scope>NUCLEOTIDE SEQUENCE [LARGE SCALE GENOMIC DNA]</scope>
    <source>
        <strain evidence="4 5">LP43</strain>
    </source>
</reference>
<dbReference type="InterPro" id="IPR013830">
    <property type="entry name" value="SGNH_hydro"/>
</dbReference>
<comment type="caution">
    <text evidence="4">The sequence shown here is derived from an EMBL/GenBank/DDBJ whole genome shotgun (WGS) entry which is preliminary data.</text>
</comment>
<feature type="compositionally biased region" description="Low complexity" evidence="1">
    <location>
        <begin position="383"/>
        <end position="394"/>
    </location>
</feature>
<proteinExistence type="predicted"/>
<dbReference type="OrthoDB" id="1097758at2"/>
<keyword evidence="2" id="KW-0732">Signal</keyword>
<dbReference type="Gene3D" id="3.40.50.1110">
    <property type="entry name" value="SGNH hydrolase"/>
    <property type="match status" value="1"/>
</dbReference>
<sequence length="1335" mass="143171">MNKIYSFVYREQTRLTIFLVLFLVSALTGSTSTAASNAFFATAPVGVKAQPSLVGAITLQWNTVTGATQYVVEQSLSANSGYEVLATVPVVSGKTIYTYRHTGLGYGERYFYRVKAVTGSGDSPWSSTVSATTHAQNKTFNIMPLGDSNTHGTRFSDTRPDAQRIAYRKQLYDLLMGASARFTYVGSERSGSAFLTNDQHAGFSGSRTGDIVSLLRTGSYRNQANELVTSGASGLYLDRFNPDVVLLHLGTNGGQYGVSDDDQTISEMGAILDEVDAYEARANKEVTIVLALIINRVRQENDPAAVEYTSRFNAKVAAMAENRIRAKSDRLLVVDMERDAGLIYRLANEGGDMDDSLHPSPSGYQKMANQWFKVLQPLLKPATASTSAPETTITQKPAEISKEKSPTFEFTSNKSPVYFEASLNDAAYEVVSSPYTLSNMPDGRYTLSVRAVDAAGRKDATPATHTWTIITEPPTPPTFTALTEDRGPVNNDRITSDNTIRLSGKAQNGVEVTVSEAERGELGKVKANDSGDWTFSYEGTALPAGVYSFTAIATDVAGTASKVSNAFVVTIDLTRPEVAISTESKAPVKEAFQVQFKFTEEVYGLTAGDIAVTGATLSDLKEVSKSTYTATLTPPANAQGNMAISLAADKTTDLAGNPNTASNKLELAYDLKRPKVVLSSEAPQLVKAPFTVKFTFDEAVTGFAAADITVKNGTAGNLQSESATVYTAVISPSADGEVVVSLAENKANDAAGNGNEAAAELKRLYDVAPPTVTLATSAGDLTNAAIPVTVTFSEPVTGLALNSFTVTNGKLSNLQKTGDVSYTLVLTPEKDGEVTLQLTAAKVEDQAGNGNTASNMLKRQFDATAPSVVLSTEAPDLTNEPFSVRFQFSEAVAGFAAEDVTVTNGTASGFTKTGDMIYSAQIRPSADGEVRVLVAAGKAHDAAGNPNTASNTLRIGYDGTAPSGYAVAFGTDKVDHSNQKQVSFSVKGAEQGATYFYTMGSDKGGSSLTGTATATTTSFTVENLDLSGLHDGTLTLTFYQVDAAGNRGADARAQVVKMTKNIAAVNNLEAISVPFRTGFENLPLPTQVGVRYTNGEEENLDIKWQQGNYNSLEAGAYTLKGELVLSPNATNQDNRLATITVTVRPNQPPTAIASSQNSFKPNAAPQEVLLTFSTTDPDDETHTYTLVNGQGAEHNDYFELRDNKLYLKSTNALSGIRNFQIRVRTTDPYQNSFEQTFTLNKAVYQPANPIKLVNAFSPDGDGVNDTWTVPELRYYDEVSIQVFDRGGRRLFYTTNPEQGWDGRSQDGQIKEGSYFYIIEVKDIDLVQKGVLTVLK</sequence>